<dbReference type="InterPro" id="IPR002347">
    <property type="entry name" value="SDR_fam"/>
</dbReference>
<evidence type="ECO:0000313" key="2">
    <source>
        <dbReference type="EMBL" id="GFF97530.1"/>
    </source>
</evidence>
<comment type="caution">
    <text evidence="2">The sequence shown here is derived from an EMBL/GenBank/DDBJ whole genome shotgun (WGS) entry which is preliminary data.</text>
</comment>
<accession>A0ABQ1BAR0</accession>
<dbReference type="PANTHER" id="PTHR47534">
    <property type="entry name" value="YALI0E05731P"/>
    <property type="match status" value="1"/>
</dbReference>
<dbReference type="PANTHER" id="PTHR47534:SF3">
    <property type="entry name" value="ALCOHOL DEHYDROGENASE-LIKE C-TERMINAL DOMAIN-CONTAINING PROTEIN"/>
    <property type="match status" value="1"/>
</dbReference>
<dbReference type="InterPro" id="IPR036291">
    <property type="entry name" value="NAD(P)-bd_dom_sf"/>
</dbReference>
<dbReference type="Gene3D" id="3.40.50.720">
    <property type="entry name" value="NAD(P)-binding Rossmann-like Domain"/>
    <property type="match status" value="1"/>
</dbReference>
<keyword evidence="1" id="KW-0560">Oxidoreductase</keyword>
<dbReference type="SUPFAM" id="SSF51735">
    <property type="entry name" value="NAD(P)-binding Rossmann-fold domains"/>
    <property type="match status" value="1"/>
</dbReference>
<sequence length="335" mass="37337">MTAIKEIRDQLPKIQRFGPGLVGVFVGGTSGIGESTAREFVRYAVSPRVYLIGRSQEAATRIQREFQELNSSSEVRFIKADVSQLRSVDDAPRNKDQPALSVCWHFPLQRTRSKMYVLFANEVPETPEGLDRRFALDFYSRLRFTENMLPLLREVVRDVSAESNAQSPRLASVVSVLGAGREKSIDTSDLPLKHKYSLGACTQHATTMTTLSFARLAADQNNAGITFFHTRPGIVKTNADRELGPAFRVLLGAFSKVFKAWTVPVRDAGERGLWAATSSAFEPGQLHLVAENSERLNNGKILKQLEDDGTSSKIWEHTQDVFQAICYNPAGKYQQ</sequence>
<dbReference type="Proteomes" id="UP000465266">
    <property type="component" value="Unassembled WGS sequence"/>
</dbReference>
<organism evidence="2 3">
    <name type="scientific">Aspergillus udagawae</name>
    <dbReference type="NCBI Taxonomy" id="91492"/>
    <lineage>
        <taxon>Eukaryota</taxon>
        <taxon>Fungi</taxon>
        <taxon>Dikarya</taxon>
        <taxon>Ascomycota</taxon>
        <taxon>Pezizomycotina</taxon>
        <taxon>Eurotiomycetes</taxon>
        <taxon>Eurotiomycetidae</taxon>
        <taxon>Eurotiales</taxon>
        <taxon>Aspergillaceae</taxon>
        <taxon>Aspergillus</taxon>
        <taxon>Aspergillus subgen. Fumigati</taxon>
    </lineage>
</organism>
<keyword evidence="3" id="KW-1185">Reference proteome</keyword>
<dbReference type="EMBL" id="BLKG01000153">
    <property type="protein sequence ID" value="GFF97530.1"/>
    <property type="molecule type" value="Genomic_DNA"/>
</dbReference>
<evidence type="ECO:0000313" key="3">
    <source>
        <dbReference type="Proteomes" id="UP000465266"/>
    </source>
</evidence>
<evidence type="ECO:0000256" key="1">
    <source>
        <dbReference type="ARBA" id="ARBA00023002"/>
    </source>
</evidence>
<name>A0ABQ1BAR0_9EURO</name>
<dbReference type="Pfam" id="PF00106">
    <property type="entry name" value="adh_short"/>
    <property type="match status" value="1"/>
</dbReference>
<dbReference type="InterPro" id="IPR052228">
    <property type="entry name" value="Sec_Metab_Biosynth_Oxidored"/>
</dbReference>
<protein>
    <submittedName>
        <fullName evidence="2">Uncharacterized protein</fullName>
    </submittedName>
</protein>
<proteinExistence type="predicted"/>
<reference evidence="2 3" key="1">
    <citation type="submission" date="2020-01" db="EMBL/GenBank/DDBJ databases">
        <title>Draft genome sequence of Aspergillus udagawae IFM 53868.</title>
        <authorList>
            <person name="Takahashi H."/>
            <person name="Yaguchi T."/>
        </authorList>
    </citation>
    <scope>NUCLEOTIDE SEQUENCE [LARGE SCALE GENOMIC DNA]</scope>
    <source>
        <strain evidence="2 3">IFM 53868</strain>
    </source>
</reference>
<gene>
    <name evidence="2" type="ORF">IFM53868_09156</name>
</gene>